<sequence>MSTTNASCGTGYGWADNNAGIDPCVVTAMIQACNTDGKSSKGIPVMLSETPAVYHLDHTLQPLQPGNHYNPPNLQNDTANVCTCSWAVYNLISMCTACQGAYSSLLPWASYSVGCQDFTTSSNTLDFFP</sequence>
<dbReference type="Proteomes" id="UP000053593">
    <property type="component" value="Unassembled WGS sequence"/>
</dbReference>
<proteinExistence type="predicted"/>
<gene>
    <name evidence="1" type="ORF">GYMLUDRAFT_879791</name>
</gene>
<dbReference type="HOGENOM" id="CLU_115535_1_0_1"/>
<dbReference type="OrthoDB" id="2796893at2759"/>
<keyword evidence="2" id="KW-1185">Reference proteome</keyword>
<evidence type="ECO:0000313" key="1">
    <source>
        <dbReference type="EMBL" id="KIK55275.1"/>
    </source>
</evidence>
<dbReference type="AlphaFoldDB" id="A0A0D0AXC3"/>
<accession>A0A0D0AXC3</accession>
<evidence type="ECO:0000313" key="2">
    <source>
        <dbReference type="Proteomes" id="UP000053593"/>
    </source>
</evidence>
<organism evidence="1 2">
    <name type="scientific">Collybiopsis luxurians FD-317 M1</name>
    <dbReference type="NCBI Taxonomy" id="944289"/>
    <lineage>
        <taxon>Eukaryota</taxon>
        <taxon>Fungi</taxon>
        <taxon>Dikarya</taxon>
        <taxon>Basidiomycota</taxon>
        <taxon>Agaricomycotina</taxon>
        <taxon>Agaricomycetes</taxon>
        <taxon>Agaricomycetidae</taxon>
        <taxon>Agaricales</taxon>
        <taxon>Marasmiineae</taxon>
        <taxon>Omphalotaceae</taxon>
        <taxon>Collybiopsis</taxon>
        <taxon>Collybiopsis luxurians</taxon>
    </lineage>
</organism>
<protein>
    <submittedName>
        <fullName evidence="1">Unplaced genomic scaffold GYMLUscaffold_60, whole genome shotgun sequence</fullName>
    </submittedName>
</protein>
<name>A0A0D0AXC3_9AGAR</name>
<reference evidence="1 2" key="1">
    <citation type="submission" date="2014-04" db="EMBL/GenBank/DDBJ databases">
        <title>Evolutionary Origins and Diversification of the Mycorrhizal Mutualists.</title>
        <authorList>
            <consortium name="DOE Joint Genome Institute"/>
            <consortium name="Mycorrhizal Genomics Consortium"/>
            <person name="Kohler A."/>
            <person name="Kuo A."/>
            <person name="Nagy L.G."/>
            <person name="Floudas D."/>
            <person name="Copeland A."/>
            <person name="Barry K.W."/>
            <person name="Cichocki N."/>
            <person name="Veneault-Fourrey C."/>
            <person name="LaButti K."/>
            <person name="Lindquist E.A."/>
            <person name="Lipzen A."/>
            <person name="Lundell T."/>
            <person name="Morin E."/>
            <person name="Murat C."/>
            <person name="Riley R."/>
            <person name="Ohm R."/>
            <person name="Sun H."/>
            <person name="Tunlid A."/>
            <person name="Henrissat B."/>
            <person name="Grigoriev I.V."/>
            <person name="Hibbett D.S."/>
            <person name="Martin F."/>
        </authorList>
    </citation>
    <scope>NUCLEOTIDE SEQUENCE [LARGE SCALE GENOMIC DNA]</scope>
    <source>
        <strain evidence="1 2">FD-317 M1</strain>
    </source>
</reference>
<dbReference type="EMBL" id="KN834808">
    <property type="protein sequence ID" value="KIK55275.1"/>
    <property type="molecule type" value="Genomic_DNA"/>
</dbReference>